<reference evidence="2 3" key="1">
    <citation type="submission" date="2024-04" db="EMBL/GenBank/DDBJ databases">
        <title>Luteolibacter sp. isolated from soil.</title>
        <authorList>
            <person name="An J."/>
        </authorList>
    </citation>
    <scope>NUCLEOTIDE SEQUENCE [LARGE SCALE GENOMIC DNA]</scope>
    <source>
        <strain evidence="2 3">Y139</strain>
    </source>
</reference>
<dbReference type="Proteomes" id="UP001371305">
    <property type="component" value="Unassembled WGS sequence"/>
</dbReference>
<dbReference type="EMBL" id="JBBUKT010000004">
    <property type="protein sequence ID" value="MEK7951129.1"/>
    <property type="molecule type" value="Genomic_DNA"/>
</dbReference>
<feature type="transmembrane region" description="Helical" evidence="1">
    <location>
        <begin position="67"/>
        <end position="92"/>
    </location>
</feature>
<protein>
    <submittedName>
        <fullName evidence="2">Uncharacterized protein</fullName>
    </submittedName>
</protein>
<sequence>MSKRVVIICLSLCLVGCVFGWGLGGLLLTGGYRHPGGWWPMLLLLGGFLCLPAGIGMIMGYRLGRTVAVAAFAVGYLACAAMLVAPLLQAGVIDIAINGSRAGYGVYAAGSLMLLGVVLLLHWTLYTPSFEDHLA</sequence>
<evidence type="ECO:0000256" key="1">
    <source>
        <dbReference type="SAM" id="Phobius"/>
    </source>
</evidence>
<name>A0ABU9ATP8_9BACT</name>
<keyword evidence="3" id="KW-1185">Reference proteome</keyword>
<organism evidence="2 3">
    <name type="scientific">Luteolibacter soli</name>
    <dbReference type="NCBI Taxonomy" id="3135280"/>
    <lineage>
        <taxon>Bacteria</taxon>
        <taxon>Pseudomonadati</taxon>
        <taxon>Verrucomicrobiota</taxon>
        <taxon>Verrucomicrobiia</taxon>
        <taxon>Verrucomicrobiales</taxon>
        <taxon>Verrucomicrobiaceae</taxon>
        <taxon>Luteolibacter</taxon>
    </lineage>
</organism>
<dbReference type="RefSeq" id="WP_341404732.1">
    <property type="nucleotide sequence ID" value="NZ_JBBUKT010000004.1"/>
</dbReference>
<keyword evidence="1" id="KW-0812">Transmembrane</keyword>
<keyword evidence="1" id="KW-0472">Membrane</keyword>
<evidence type="ECO:0000313" key="2">
    <source>
        <dbReference type="EMBL" id="MEK7951129.1"/>
    </source>
</evidence>
<gene>
    <name evidence="2" type="ORF">WKV53_11500</name>
</gene>
<keyword evidence="1" id="KW-1133">Transmembrane helix</keyword>
<feature type="transmembrane region" description="Helical" evidence="1">
    <location>
        <begin position="36"/>
        <end position="55"/>
    </location>
</feature>
<proteinExistence type="predicted"/>
<evidence type="ECO:0000313" key="3">
    <source>
        <dbReference type="Proteomes" id="UP001371305"/>
    </source>
</evidence>
<accession>A0ABU9ATP8</accession>
<comment type="caution">
    <text evidence="2">The sequence shown here is derived from an EMBL/GenBank/DDBJ whole genome shotgun (WGS) entry which is preliminary data.</text>
</comment>
<feature type="transmembrane region" description="Helical" evidence="1">
    <location>
        <begin position="104"/>
        <end position="126"/>
    </location>
</feature>